<feature type="transmembrane region" description="Helical" evidence="1">
    <location>
        <begin position="171"/>
        <end position="191"/>
    </location>
</feature>
<feature type="transmembrane region" description="Helical" evidence="1">
    <location>
        <begin position="120"/>
        <end position="143"/>
    </location>
</feature>
<name>A0ABV3SWY6_9ACTN</name>
<feature type="transmembrane region" description="Helical" evidence="1">
    <location>
        <begin position="221"/>
        <end position="241"/>
    </location>
</feature>
<dbReference type="Proteomes" id="UP001556631">
    <property type="component" value="Unassembled WGS sequence"/>
</dbReference>
<feature type="transmembrane region" description="Helical" evidence="1">
    <location>
        <begin position="35"/>
        <end position="62"/>
    </location>
</feature>
<gene>
    <name evidence="2" type="ORF">AB3X52_04890</name>
</gene>
<dbReference type="RefSeq" id="WP_367991863.1">
    <property type="nucleotide sequence ID" value="NZ_JBFPJR010000006.1"/>
</dbReference>
<keyword evidence="1" id="KW-0472">Membrane</keyword>
<keyword evidence="1" id="KW-1133">Transmembrane helix</keyword>
<dbReference type="EMBL" id="JBFPJR010000006">
    <property type="protein sequence ID" value="MEX0426949.1"/>
    <property type="molecule type" value="Genomic_DNA"/>
</dbReference>
<keyword evidence="3" id="KW-1185">Reference proteome</keyword>
<evidence type="ECO:0000313" key="3">
    <source>
        <dbReference type="Proteomes" id="UP001556631"/>
    </source>
</evidence>
<organism evidence="2 3">
    <name type="scientific">Nocardioides eburneus</name>
    <dbReference type="NCBI Taxonomy" id="3231482"/>
    <lineage>
        <taxon>Bacteria</taxon>
        <taxon>Bacillati</taxon>
        <taxon>Actinomycetota</taxon>
        <taxon>Actinomycetes</taxon>
        <taxon>Propionibacteriales</taxon>
        <taxon>Nocardioidaceae</taxon>
        <taxon>Nocardioides</taxon>
    </lineage>
</organism>
<evidence type="ECO:0000256" key="1">
    <source>
        <dbReference type="SAM" id="Phobius"/>
    </source>
</evidence>
<comment type="caution">
    <text evidence="2">The sequence shown here is derived from an EMBL/GenBank/DDBJ whole genome shotgun (WGS) entry which is preliminary data.</text>
</comment>
<sequence>MSWLALLLVGLGLTDLVRPATTRLTAGCSGAAAALLLGLLAGLTSWPDALAYVAVAGVVLAWALTSGAGRRRAWVPLAVLGGAVLLAVLTAAWAPAVDGPVTDWLEASPWRWLSGADPDVALLTLGGVLVQLATGNVVVRLVLAATGSDQPQPAGPRALKGGRLLGPMERLVILGLGLAGHVTAASLVIAAKGLVRWPELQSFRSADGSSDGPSIDEVTEYFLVGSFVSWLVSLGTLAIVVA</sequence>
<feature type="transmembrane region" description="Helical" evidence="1">
    <location>
        <begin position="74"/>
        <end position="94"/>
    </location>
</feature>
<accession>A0ABV3SWY6</accession>
<evidence type="ECO:0000313" key="2">
    <source>
        <dbReference type="EMBL" id="MEX0426949.1"/>
    </source>
</evidence>
<proteinExistence type="predicted"/>
<reference evidence="2 3" key="1">
    <citation type="submission" date="2024-07" db="EMBL/GenBank/DDBJ databases">
        <authorList>
            <person name="Lee S."/>
            <person name="Kang M."/>
        </authorList>
    </citation>
    <scope>NUCLEOTIDE SEQUENCE [LARGE SCALE GENOMIC DNA]</scope>
    <source>
        <strain evidence="2 3">DS6</strain>
    </source>
</reference>
<protein>
    <submittedName>
        <fullName evidence="2">Uncharacterized protein</fullName>
    </submittedName>
</protein>
<keyword evidence="1" id="KW-0812">Transmembrane</keyword>